<dbReference type="GO" id="GO:0006749">
    <property type="term" value="P:glutathione metabolic process"/>
    <property type="evidence" value="ECO:0007669"/>
    <property type="project" value="TreeGrafter"/>
</dbReference>
<dbReference type="Pfam" id="PF19278">
    <property type="entry name" value="Hydant_A_C"/>
    <property type="match status" value="1"/>
</dbReference>
<evidence type="ECO:0000313" key="5">
    <source>
        <dbReference type="EMBL" id="SEG31059.1"/>
    </source>
</evidence>
<organism evidence="5 6">
    <name type="scientific">Bosea lathyri</name>
    <dbReference type="NCBI Taxonomy" id="1036778"/>
    <lineage>
        <taxon>Bacteria</taxon>
        <taxon>Pseudomonadati</taxon>
        <taxon>Pseudomonadota</taxon>
        <taxon>Alphaproteobacteria</taxon>
        <taxon>Hyphomicrobiales</taxon>
        <taxon>Boseaceae</taxon>
        <taxon>Bosea</taxon>
    </lineage>
</organism>
<accession>A0A1H5Z3A4</accession>
<evidence type="ECO:0000313" key="6">
    <source>
        <dbReference type="Proteomes" id="UP000236743"/>
    </source>
</evidence>
<dbReference type="GO" id="GO:0005829">
    <property type="term" value="C:cytosol"/>
    <property type="evidence" value="ECO:0007669"/>
    <property type="project" value="TreeGrafter"/>
</dbReference>
<feature type="domain" description="Hydantoinase/oxoprolinase N-terminal" evidence="3">
    <location>
        <begin position="5"/>
        <end position="182"/>
    </location>
</feature>
<evidence type="ECO:0000259" key="3">
    <source>
        <dbReference type="Pfam" id="PF05378"/>
    </source>
</evidence>
<dbReference type="Pfam" id="PF01968">
    <property type="entry name" value="Hydantoinase_A"/>
    <property type="match status" value="1"/>
</dbReference>
<evidence type="ECO:0000259" key="2">
    <source>
        <dbReference type="Pfam" id="PF01968"/>
    </source>
</evidence>
<dbReference type="RefSeq" id="WP_103872678.1">
    <property type="nucleotide sequence ID" value="NZ_FNUY01000004.1"/>
</dbReference>
<dbReference type="Proteomes" id="UP000236743">
    <property type="component" value="Unassembled WGS sequence"/>
</dbReference>
<dbReference type="Pfam" id="PF05378">
    <property type="entry name" value="Hydant_A_N"/>
    <property type="match status" value="1"/>
</dbReference>
<dbReference type="PANTHER" id="PTHR11365:SF23">
    <property type="entry name" value="HYPOTHETICAL 5-OXOPROLINASE (EUROFUNG)-RELATED"/>
    <property type="match status" value="1"/>
</dbReference>
<feature type="domain" description="Acetophenone carboxylase-like C-terminal" evidence="4">
    <location>
        <begin position="515"/>
        <end position="678"/>
    </location>
</feature>
<dbReference type="EMBL" id="FNUY01000004">
    <property type="protein sequence ID" value="SEG31059.1"/>
    <property type="molecule type" value="Genomic_DNA"/>
</dbReference>
<sequence length="687" mass="72424">MTYSLAVDIGGTFTDIVLRDSKGGLSVDKTLTTHHDLLEGFFRGVDSVLAKAGVEAGAVDGVVVHATTVVTNALIERKGLPTALVVTEGFRDVLSIRNEHRYDMYDPQIEFPEPLVTRELTFGIKERVLADGTIALAPDPADITRLAAEIRASGARALAICFLNSFANPANEAQVAAALARELNDVFICTSSEVAPQIREYQRASTATVNAYAMPISQPYLKSLSERLRVEGFANTPLIMLSSGGVVGAETAGKNPVRMIESGPAAGALAACHYAELLGIDRLMSFDMGGTTAKACLIENRTPLVTGLFEVDRRYRFKEGSGLPVTVPSIDLIEIGAGGGSIAHVDDLGLLKVGPESAGSNPGPACYGKGGTSATVTDADLVLGLIDAENFLGGDMSLDKPACDSAMARLGEALDISAVQAARGIYRIVTEAMASAARTHATDRGVDYRGLPLFAFGGAGPLHACGVADLLQSTSVIVPPQSSVLSAFGTLVTPIRLDLVRSDLTQIGRLDWTRVDRVLGDLEAEGRAALGESGCAPGDVTVLVGADMRYVGQQHEVTVIFETDPRQSRDVGVLSAQFEAAYRTLYGVNPSHVPIEIVTWRVVARGPSPHFDGQARPQIAPGKPKRHRPVHAWQDGQSVPVYDRAALATGQTIAGPAIIEERETTTALPPGWSATIDALGCIVATKG</sequence>
<dbReference type="AlphaFoldDB" id="A0A1H5Z3A4"/>
<dbReference type="PANTHER" id="PTHR11365">
    <property type="entry name" value="5-OXOPROLINASE RELATED"/>
    <property type="match status" value="1"/>
</dbReference>
<dbReference type="InterPro" id="IPR043129">
    <property type="entry name" value="ATPase_NBD"/>
</dbReference>
<dbReference type="SUPFAM" id="SSF53067">
    <property type="entry name" value="Actin-like ATPase domain"/>
    <property type="match status" value="1"/>
</dbReference>
<proteinExistence type="predicted"/>
<dbReference type="GO" id="GO:0017168">
    <property type="term" value="F:5-oxoprolinase (ATP-hydrolyzing) activity"/>
    <property type="evidence" value="ECO:0007669"/>
    <property type="project" value="TreeGrafter"/>
</dbReference>
<dbReference type="InterPro" id="IPR002821">
    <property type="entry name" value="Hydantoinase_A"/>
</dbReference>
<dbReference type="InterPro" id="IPR008040">
    <property type="entry name" value="Hydant_A_N"/>
</dbReference>
<name>A0A1H5Z3A4_9HYPH</name>
<keyword evidence="6" id="KW-1185">Reference proteome</keyword>
<feature type="domain" description="Hydantoinase A/oxoprolinase" evidence="2">
    <location>
        <begin position="203"/>
        <end position="495"/>
    </location>
</feature>
<evidence type="ECO:0000259" key="4">
    <source>
        <dbReference type="Pfam" id="PF19278"/>
    </source>
</evidence>
<protein>
    <submittedName>
        <fullName evidence="5">N-methylhydantoinase A</fullName>
    </submittedName>
</protein>
<feature type="region of interest" description="Disordered" evidence="1">
    <location>
        <begin position="610"/>
        <end position="630"/>
    </location>
</feature>
<evidence type="ECO:0000256" key="1">
    <source>
        <dbReference type="SAM" id="MobiDB-lite"/>
    </source>
</evidence>
<dbReference type="OrthoDB" id="9759608at2"/>
<dbReference type="InterPro" id="IPR049517">
    <property type="entry name" value="ACX-like_C"/>
</dbReference>
<dbReference type="InterPro" id="IPR045079">
    <property type="entry name" value="Oxoprolinase-like"/>
</dbReference>
<gene>
    <name evidence="5" type="ORF">SAMN04488115_104242</name>
</gene>
<reference evidence="5 6" key="1">
    <citation type="submission" date="2016-10" db="EMBL/GenBank/DDBJ databases">
        <authorList>
            <person name="de Groot N.N."/>
        </authorList>
    </citation>
    <scope>NUCLEOTIDE SEQUENCE [LARGE SCALE GENOMIC DNA]</scope>
    <source>
        <strain evidence="5 6">DSM 26656</strain>
    </source>
</reference>